<keyword evidence="1" id="KW-0812">Transmembrane</keyword>
<dbReference type="InterPro" id="IPR024983">
    <property type="entry name" value="CHAT_dom"/>
</dbReference>
<gene>
    <name evidence="3" type="ORF">CK510_26585</name>
</gene>
<dbReference type="Pfam" id="PF12770">
    <property type="entry name" value="CHAT"/>
    <property type="match status" value="1"/>
</dbReference>
<evidence type="ECO:0000256" key="1">
    <source>
        <dbReference type="SAM" id="Phobius"/>
    </source>
</evidence>
<dbReference type="Pfam" id="PF05226">
    <property type="entry name" value="CHASE2"/>
    <property type="match status" value="1"/>
</dbReference>
<dbReference type="SMART" id="SM01080">
    <property type="entry name" value="CHASE2"/>
    <property type="match status" value="1"/>
</dbReference>
<dbReference type="Proteomes" id="UP000218238">
    <property type="component" value="Unassembled WGS sequence"/>
</dbReference>
<protein>
    <submittedName>
        <fullName evidence="3">Chase2 sensor protein</fullName>
    </submittedName>
</protein>
<feature type="transmembrane region" description="Helical" evidence="1">
    <location>
        <begin position="724"/>
        <end position="745"/>
    </location>
</feature>
<keyword evidence="1" id="KW-1133">Transmembrane helix</keyword>
<keyword evidence="4" id="KW-1185">Reference proteome</keyword>
<sequence length="777" mass="87300">MHRLIVLNLGKGDLQHGFPTAIAQFWESEELAPMQFTGSLPANPSLDVLYQRWLLLYESLYANLAWRRTRNIHPEFEIDEDDKEVTHISHAEFQEVSQNLQVQLNSWLNTEDFLTIDRKLRTHLTPKDEIRLVIVAQDGKILKLPWCLWDFLSDYSQAEIALSPPEYARSLKIANKPKKKIKILSILGNSRGIDTVKDQEILKQLPDSDITFLIEPTSQQLNEKLWQAEWDILFFAGHSSSQGKGSIQINPTETLTIDQLKYGLKKAISNGLKLAIFNSCDGLGLAHDLADLHLPQVIVMREPVPDKVAQEFLKHFLAAFSGAKSLYLAVREAREKLQALETEFPCATWLPVICQNPAETPSNWREWCGKKQPIQLLPNRRQLRLILLSSLVNTLLVSGVRFFGLLSPVELFAFDILMRSRIPEQPDARILVVTVTPEDIQAQDSEPRFGSLSDTTLSKLLQKLEQYQPVAIGLDIYRDYPSRKPELAQQLRQNQRLIGVCKRPDTKDDPTGTLPSPEIPEAQLGFSDFVQDDDSAIRRHLLFLTPNTTSRCTAAYGFNTQLAFQYLYTKGIKPEFTPDGNLKLGKKVLPSISDRTNGYQGIDAGGSQLLLNYRATSNPQNIAQKVTLKDIFSNKVNSKAIQNRIVLIGIADLSAGDYWSTPYGAGSSNKIPGVLIHAHMVSQIISHVLDGRPLLWVWSGWGEYSWIGCWAILGGFIAWRFRRLVIMGIVISVSVIILGTTSWILLNSGGWIPLVPSAIALLLTNGAVVILQLSHKD</sequence>
<feature type="transmembrane region" description="Helical" evidence="1">
    <location>
        <begin position="751"/>
        <end position="771"/>
    </location>
</feature>
<dbReference type="RefSeq" id="WP_095724522.1">
    <property type="nucleotide sequence ID" value="NZ_NTFS01000469.1"/>
</dbReference>
<accession>A0A2A2TBU1</accession>
<dbReference type="InterPro" id="IPR007890">
    <property type="entry name" value="CHASE2"/>
</dbReference>
<evidence type="ECO:0000259" key="2">
    <source>
        <dbReference type="SMART" id="SM01080"/>
    </source>
</evidence>
<dbReference type="EMBL" id="NTFS01000469">
    <property type="protein sequence ID" value="PAX51118.1"/>
    <property type="molecule type" value="Genomic_DNA"/>
</dbReference>
<dbReference type="AlphaFoldDB" id="A0A2A2TBU1"/>
<name>A0A2A2TBU1_9CYAN</name>
<feature type="domain" description="CHASE2" evidence="2">
    <location>
        <begin position="406"/>
        <end position="717"/>
    </location>
</feature>
<feature type="transmembrane region" description="Helical" evidence="1">
    <location>
        <begin position="695"/>
        <end position="717"/>
    </location>
</feature>
<reference evidence="3 4" key="1">
    <citation type="submission" date="2017-08" db="EMBL/GenBank/DDBJ databases">
        <title>Draft genome sequence of filamentous cyanobacterium Calothrix elsteri CCALA 953.</title>
        <authorList>
            <person name="Gagunashvili A.N."/>
            <person name="Elster J."/>
            <person name="Andresson O.S."/>
        </authorList>
    </citation>
    <scope>NUCLEOTIDE SEQUENCE [LARGE SCALE GENOMIC DNA]</scope>
    <source>
        <strain evidence="3 4">CCALA 953</strain>
    </source>
</reference>
<keyword evidence="1" id="KW-0472">Membrane</keyword>
<organism evidence="3 4">
    <name type="scientific">Brunnivagina elsteri CCALA 953</name>
    <dbReference type="NCBI Taxonomy" id="987040"/>
    <lineage>
        <taxon>Bacteria</taxon>
        <taxon>Bacillati</taxon>
        <taxon>Cyanobacteriota</taxon>
        <taxon>Cyanophyceae</taxon>
        <taxon>Nostocales</taxon>
        <taxon>Calotrichaceae</taxon>
        <taxon>Brunnivagina</taxon>
    </lineage>
</organism>
<evidence type="ECO:0000313" key="3">
    <source>
        <dbReference type="EMBL" id="PAX51118.1"/>
    </source>
</evidence>
<evidence type="ECO:0000313" key="4">
    <source>
        <dbReference type="Proteomes" id="UP000218238"/>
    </source>
</evidence>
<dbReference type="OrthoDB" id="444941at2"/>
<comment type="caution">
    <text evidence="3">The sequence shown here is derived from an EMBL/GenBank/DDBJ whole genome shotgun (WGS) entry which is preliminary data.</text>
</comment>
<proteinExistence type="predicted"/>